<evidence type="ECO:0008006" key="3">
    <source>
        <dbReference type="Google" id="ProtNLM"/>
    </source>
</evidence>
<organism evidence="1 2">
    <name type="scientific">Roseimicrobium gellanilyticum</name>
    <dbReference type="NCBI Taxonomy" id="748857"/>
    <lineage>
        <taxon>Bacteria</taxon>
        <taxon>Pseudomonadati</taxon>
        <taxon>Verrucomicrobiota</taxon>
        <taxon>Verrucomicrobiia</taxon>
        <taxon>Verrucomicrobiales</taxon>
        <taxon>Verrucomicrobiaceae</taxon>
        <taxon>Roseimicrobium</taxon>
    </lineage>
</organism>
<keyword evidence="2" id="KW-1185">Reference proteome</keyword>
<gene>
    <name evidence="1" type="ORF">DES53_10242</name>
</gene>
<accession>A0A366HPU3</accession>
<evidence type="ECO:0000313" key="1">
    <source>
        <dbReference type="EMBL" id="RBP45660.1"/>
    </source>
</evidence>
<sequence>MPFAPPIGSYYEKIYDPAIRKAGLTPVRADNDIFGTGKIIEQIWSGINKARVLVAELTNRNPNVFYELGLAHALQKPVVLVACSDQDVPFDLRHIRVIYYDMTDPFWGQKLVEKISENILSALKNPDEAILPRVLERQ</sequence>
<evidence type="ECO:0000313" key="2">
    <source>
        <dbReference type="Proteomes" id="UP000253426"/>
    </source>
</evidence>
<dbReference type="AlphaFoldDB" id="A0A366HPU3"/>
<dbReference type="Gene3D" id="3.40.50.450">
    <property type="match status" value="1"/>
</dbReference>
<reference evidence="1 2" key="1">
    <citation type="submission" date="2018-06" db="EMBL/GenBank/DDBJ databases">
        <title>Genomic Encyclopedia of Type Strains, Phase IV (KMG-IV): sequencing the most valuable type-strain genomes for metagenomic binning, comparative biology and taxonomic classification.</title>
        <authorList>
            <person name="Goeker M."/>
        </authorList>
    </citation>
    <scope>NUCLEOTIDE SEQUENCE [LARGE SCALE GENOMIC DNA]</scope>
    <source>
        <strain evidence="1 2">DSM 25532</strain>
    </source>
</reference>
<dbReference type="EMBL" id="QNRR01000002">
    <property type="protein sequence ID" value="RBP45660.1"/>
    <property type="molecule type" value="Genomic_DNA"/>
</dbReference>
<comment type="caution">
    <text evidence="1">The sequence shown here is derived from an EMBL/GenBank/DDBJ whole genome shotgun (WGS) entry which is preliminary data.</text>
</comment>
<dbReference type="SUPFAM" id="SSF52309">
    <property type="entry name" value="N-(deoxy)ribosyltransferase-like"/>
    <property type="match status" value="1"/>
</dbReference>
<name>A0A366HPU3_9BACT</name>
<protein>
    <recommendedName>
        <fullName evidence="3">Nucleoside 2-deoxyribosyltransferase-like protein</fullName>
    </recommendedName>
</protein>
<dbReference type="Proteomes" id="UP000253426">
    <property type="component" value="Unassembled WGS sequence"/>
</dbReference>
<proteinExistence type="predicted"/>